<gene>
    <name evidence="2" type="ORF">CSX00_10830</name>
</gene>
<comment type="caution">
    <text evidence="2">The sequence shown here is derived from an EMBL/GenBank/DDBJ whole genome shotgun (WGS) entry which is preliminary data.</text>
</comment>
<dbReference type="Gene3D" id="2.170.130.30">
    <property type="match status" value="1"/>
</dbReference>
<dbReference type="EMBL" id="PDYH01000044">
    <property type="protein sequence ID" value="PHU39502.1"/>
    <property type="molecule type" value="Genomic_DNA"/>
</dbReference>
<name>A0A2G3E894_9FIRM</name>
<evidence type="ECO:0000313" key="2">
    <source>
        <dbReference type="EMBL" id="PHU39502.1"/>
    </source>
</evidence>
<dbReference type="RefSeq" id="WP_099413709.1">
    <property type="nucleotide sequence ID" value="NZ_PDYH01000044.1"/>
</dbReference>
<accession>A0A2G3E894</accession>
<sequence>MKNNSTKKIVISAIVLAVLIALFALLYGRFSAKSTAGDKAIVIEVVDESGNSTEYDVDTDAEYLKDAMDDLADEDDSFSFSGKDGGYGLMVQVINGKQAIYEEDGAYWALYVNGEYGQYGVTEQPVTDGDTYTWTYEQAE</sequence>
<protein>
    <recommendedName>
        <fullName evidence="1">Transcobalamin-like C-terminal domain-containing protein</fullName>
    </recommendedName>
</protein>
<dbReference type="Proteomes" id="UP000224317">
    <property type="component" value="Unassembled WGS sequence"/>
</dbReference>
<organism evidence="2 3">
    <name type="scientific">Pseudobutyrivibrio ruminis</name>
    <dbReference type="NCBI Taxonomy" id="46206"/>
    <lineage>
        <taxon>Bacteria</taxon>
        <taxon>Bacillati</taxon>
        <taxon>Bacillota</taxon>
        <taxon>Clostridia</taxon>
        <taxon>Lachnospirales</taxon>
        <taxon>Lachnospiraceae</taxon>
        <taxon>Pseudobutyrivibrio</taxon>
    </lineage>
</organism>
<reference evidence="2" key="1">
    <citation type="submission" date="2017-10" db="EMBL/GenBank/DDBJ databases">
        <title>Resolving the taxonomy of Roseburia spp., Eubacterium rectale and Agathobacter spp. through phylogenomic analysis.</title>
        <authorList>
            <person name="Sheridan P.O."/>
            <person name="Walker A.W."/>
            <person name="Duncan S.H."/>
            <person name="Scott K.P."/>
            <person name="Toole P.W.O."/>
            <person name="Luis P."/>
            <person name="Flint H.J."/>
        </authorList>
    </citation>
    <scope>NUCLEOTIDE SEQUENCE [LARGE SCALE GENOMIC DNA]</scope>
    <source>
        <strain evidence="2">JK10</strain>
    </source>
</reference>
<dbReference type="InterPro" id="IPR027954">
    <property type="entry name" value="Transcobalamin-like_C"/>
</dbReference>
<dbReference type="AlphaFoldDB" id="A0A2G3E894"/>
<evidence type="ECO:0000313" key="3">
    <source>
        <dbReference type="Proteomes" id="UP000224317"/>
    </source>
</evidence>
<feature type="domain" description="Transcobalamin-like C-terminal" evidence="1">
    <location>
        <begin position="67"/>
        <end position="137"/>
    </location>
</feature>
<proteinExistence type="predicted"/>
<keyword evidence="3" id="KW-1185">Reference proteome</keyword>
<evidence type="ECO:0000259" key="1">
    <source>
        <dbReference type="Pfam" id="PF14478"/>
    </source>
</evidence>
<dbReference type="Pfam" id="PF14478">
    <property type="entry name" value="DUF4430"/>
    <property type="match status" value="1"/>
</dbReference>